<dbReference type="EMBL" id="CAMAPE010000035">
    <property type="protein sequence ID" value="CAH9098076.1"/>
    <property type="molecule type" value="Genomic_DNA"/>
</dbReference>
<gene>
    <name evidence="1" type="ORF">CEURO_LOCUS14141</name>
</gene>
<dbReference type="Proteomes" id="UP001152484">
    <property type="component" value="Unassembled WGS sequence"/>
</dbReference>
<dbReference type="AlphaFoldDB" id="A0A9P0ZCF1"/>
<reference evidence="1" key="1">
    <citation type="submission" date="2022-07" db="EMBL/GenBank/DDBJ databases">
        <authorList>
            <person name="Macas J."/>
            <person name="Novak P."/>
            <person name="Neumann P."/>
        </authorList>
    </citation>
    <scope>NUCLEOTIDE SEQUENCE</scope>
</reference>
<keyword evidence="2" id="KW-1185">Reference proteome</keyword>
<name>A0A9P0ZCF1_CUSEU</name>
<proteinExistence type="predicted"/>
<comment type="caution">
    <text evidence="1">The sequence shown here is derived from an EMBL/GenBank/DDBJ whole genome shotgun (WGS) entry which is preliminary data.</text>
</comment>
<protein>
    <submittedName>
        <fullName evidence="1">Uncharacterized protein</fullName>
    </submittedName>
</protein>
<evidence type="ECO:0000313" key="1">
    <source>
        <dbReference type="EMBL" id="CAH9098076.1"/>
    </source>
</evidence>
<sequence length="103" mass="11418">MVSKLPGKCFCPQFYMVAFYYVVSFDLPPSHGPHQSFCGGGRGFRGRKAGRGWGRRTCISRCQNCKTGGHTADRCHNRYDNAPASAHLADSFANQCFITPHDT</sequence>
<accession>A0A9P0ZCF1</accession>
<organism evidence="1 2">
    <name type="scientific">Cuscuta europaea</name>
    <name type="common">European dodder</name>
    <dbReference type="NCBI Taxonomy" id="41803"/>
    <lineage>
        <taxon>Eukaryota</taxon>
        <taxon>Viridiplantae</taxon>
        <taxon>Streptophyta</taxon>
        <taxon>Embryophyta</taxon>
        <taxon>Tracheophyta</taxon>
        <taxon>Spermatophyta</taxon>
        <taxon>Magnoliopsida</taxon>
        <taxon>eudicotyledons</taxon>
        <taxon>Gunneridae</taxon>
        <taxon>Pentapetalae</taxon>
        <taxon>asterids</taxon>
        <taxon>lamiids</taxon>
        <taxon>Solanales</taxon>
        <taxon>Convolvulaceae</taxon>
        <taxon>Cuscuteae</taxon>
        <taxon>Cuscuta</taxon>
        <taxon>Cuscuta subgen. Cuscuta</taxon>
    </lineage>
</organism>
<evidence type="ECO:0000313" key="2">
    <source>
        <dbReference type="Proteomes" id="UP001152484"/>
    </source>
</evidence>